<name>H1L0H5_9EURY</name>
<dbReference type="RefSeq" id="WP_007044976.1">
    <property type="nucleotide sequence ID" value="NZ_AGJL01000045.1"/>
</dbReference>
<feature type="non-terminal residue" evidence="1">
    <location>
        <position position="1"/>
    </location>
</feature>
<comment type="caution">
    <text evidence="1">The sequence shown here is derived from an EMBL/GenBank/DDBJ whole genome shotgun (WGS) entry which is preliminary data.</text>
</comment>
<dbReference type="EMBL" id="AGJL01000045">
    <property type="protein sequence ID" value="EHP84807.1"/>
    <property type="molecule type" value="Genomic_DNA"/>
</dbReference>
<accession>H1L0H5</accession>
<proteinExistence type="predicted"/>
<keyword evidence="2" id="KW-1185">Reference proteome</keyword>
<dbReference type="AlphaFoldDB" id="H1L0H5"/>
<dbReference type="Proteomes" id="UP000003706">
    <property type="component" value="Unassembled WGS sequence"/>
</dbReference>
<evidence type="ECO:0000313" key="1">
    <source>
        <dbReference type="EMBL" id="EHP84807.1"/>
    </source>
</evidence>
<organism evidence="1 2">
    <name type="scientific">Methanotorris formicicus Mc-S-70</name>
    <dbReference type="NCBI Taxonomy" id="647171"/>
    <lineage>
        <taxon>Archaea</taxon>
        <taxon>Methanobacteriati</taxon>
        <taxon>Methanobacteriota</taxon>
        <taxon>Methanomada group</taxon>
        <taxon>Methanococci</taxon>
        <taxon>Methanococcales</taxon>
        <taxon>Methanocaldococcaceae</taxon>
        <taxon>Methanotorris</taxon>
    </lineage>
</organism>
<evidence type="ECO:0000313" key="2">
    <source>
        <dbReference type="Proteomes" id="UP000003706"/>
    </source>
</evidence>
<protein>
    <submittedName>
        <fullName evidence="1">Uncharacterized protein</fullName>
    </submittedName>
</protein>
<reference evidence="1 2" key="1">
    <citation type="submission" date="2011-09" db="EMBL/GenBank/DDBJ databases">
        <title>The draft genome of Methanotorris formicicus Mc-S-70.</title>
        <authorList>
            <consortium name="US DOE Joint Genome Institute (JGI-PGF)"/>
            <person name="Lucas S."/>
            <person name="Han J."/>
            <person name="Lapidus A."/>
            <person name="Cheng J.-F."/>
            <person name="Goodwin L."/>
            <person name="Pitluck S."/>
            <person name="Peters L."/>
            <person name="Land M.L."/>
            <person name="Hauser L."/>
            <person name="Sieprawska-Lupa M."/>
            <person name="Takai K."/>
            <person name="Miyazaki J."/>
            <person name="Whitman W."/>
            <person name="Woyke T.J."/>
        </authorList>
    </citation>
    <scope>NUCLEOTIDE SEQUENCE [LARGE SCALE GENOMIC DNA]</scope>
    <source>
        <strain evidence="1 2">Mc-S-70</strain>
    </source>
</reference>
<sequence length="83" mass="9995">FHELKIYALRFINYLNDFISRILTNPKIYRTEDYTKGLIKAMESTYLETIGKLNYPSVDSYYRYIKNADITMIKEIYKSYVKS</sequence>
<gene>
    <name evidence="1" type="ORF">MetfoDRAFT_1549</name>
</gene>